<dbReference type="Pfam" id="PF00931">
    <property type="entry name" value="NB-ARC"/>
    <property type="match status" value="1"/>
</dbReference>
<dbReference type="InterPro" id="IPR016032">
    <property type="entry name" value="Sig_transdc_resp-reg_C-effctor"/>
</dbReference>
<feature type="domain" description="OmpR/PhoB-type" evidence="8">
    <location>
        <begin position="1"/>
        <end position="73"/>
    </location>
</feature>
<evidence type="ECO:0000256" key="5">
    <source>
        <dbReference type="ARBA" id="ARBA00023163"/>
    </source>
</evidence>
<evidence type="ECO:0000313" key="10">
    <source>
        <dbReference type="Proteomes" id="UP001500033"/>
    </source>
</evidence>
<feature type="region of interest" description="Disordered" evidence="7">
    <location>
        <begin position="229"/>
        <end position="251"/>
    </location>
</feature>
<dbReference type="InterPro" id="IPR005158">
    <property type="entry name" value="BTAD"/>
</dbReference>
<dbReference type="Gene3D" id="1.10.10.10">
    <property type="entry name" value="Winged helix-like DNA-binding domain superfamily/Winged helix DNA-binding domain"/>
    <property type="match status" value="2"/>
</dbReference>
<evidence type="ECO:0000256" key="2">
    <source>
        <dbReference type="ARBA" id="ARBA00023012"/>
    </source>
</evidence>
<evidence type="ECO:0000256" key="7">
    <source>
        <dbReference type="SAM" id="MobiDB-lite"/>
    </source>
</evidence>
<dbReference type="InterPro" id="IPR001867">
    <property type="entry name" value="OmpR/PhoB-type_DNA-bd"/>
</dbReference>
<organism evidence="9 10">
    <name type="scientific">Streptomyces rhizosphaericus</name>
    <dbReference type="NCBI Taxonomy" id="114699"/>
    <lineage>
        <taxon>Bacteria</taxon>
        <taxon>Bacillati</taxon>
        <taxon>Actinomycetota</taxon>
        <taxon>Actinomycetes</taxon>
        <taxon>Kitasatosporales</taxon>
        <taxon>Streptomycetaceae</taxon>
        <taxon>Streptomyces</taxon>
        <taxon>Streptomyces violaceusniger group</taxon>
    </lineage>
</organism>
<comment type="caution">
    <text evidence="9">The sequence shown here is derived from an EMBL/GenBank/DDBJ whole genome shotgun (WGS) entry which is preliminary data.</text>
</comment>
<name>A0ABN1S6K3_9ACTN</name>
<gene>
    <name evidence="9" type="primary">afsR_3</name>
    <name evidence="9" type="ORF">GCM10009576_025150</name>
</gene>
<dbReference type="SMART" id="SM00862">
    <property type="entry name" value="Trans_reg_C"/>
    <property type="match status" value="1"/>
</dbReference>
<protein>
    <submittedName>
        <fullName evidence="9">Transcriptional regulator AfsR</fullName>
    </submittedName>
</protein>
<dbReference type="PRINTS" id="PR00364">
    <property type="entry name" value="DISEASERSIST"/>
</dbReference>
<dbReference type="SMART" id="SM00028">
    <property type="entry name" value="TPR"/>
    <property type="match status" value="5"/>
</dbReference>
<feature type="DNA-binding region" description="OmpR/PhoB-type" evidence="6">
    <location>
        <begin position="1"/>
        <end position="73"/>
    </location>
</feature>
<dbReference type="PROSITE" id="PS51755">
    <property type="entry name" value="OMPR_PHOB"/>
    <property type="match status" value="1"/>
</dbReference>
<evidence type="ECO:0000313" key="9">
    <source>
        <dbReference type="EMBL" id="GAA0975770.1"/>
    </source>
</evidence>
<keyword evidence="4 6" id="KW-0238">DNA-binding</keyword>
<keyword evidence="2" id="KW-0902">Two-component regulatory system</keyword>
<evidence type="ECO:0000256" key="3">
    <source>
        <dbReference type="ARBA" id="ARBA00023015"/>
    </source>
</evidence>
<accession>A0ABN1S6K3</accession>
<dbReference type="InterPro" id="IPR002182">
    <property type="entry name" value="NB-ARC"/>
</dbReference>
<dbReference type="InterPro" id="IPR019734">
    <property type="entry name" value="TPR_rpt"/>
</dbReference>
<keyword evidence="5" id="KW-0804">Transcription</keyword>
<dbReference type="SUPFAM" id="SSF52540">
    <property type="entry name" value="P-loop containing nucleoside triphosphate hydrolases"/>
    <property type="match status" value="1"/>
</dbReference>
<dbReference type="PANTHER" id="PTHR35807">
    <property type="entry name" value="TRANSCRIPTIONAL REGULATOR REDD-RELATED"/>
    <property type="match status" value="1"/>
</dbReference>
<dbReference type="Pfam" id="PF13424">
    <property type="entry name" value="TPR_12"/>
    <property type="match status" value="1"/>
</dbReference>
<dbReference type="SUPFAM" id="SSF46894">
    <property type="entry name" value="C-terminal effector domain of the bipartite response regulators"/>
    <property type="match status" value="1"/>
</dbReference>
<dbReference type="EMBL" id="BAAAIE010000011">
    <property type="protein sequence ID" value="GAA0975770.1"/>
    <property type="molecule type" value="Genomic_DNA"/>
</dbReference>
<dbReference type="Proteomes" id="UP001500033">
    <property type="component" value="Unassembled WGS sequence"/>
</dbReference>
<comment type="similarity">
    <text evidence="1">Belongs to the AfsR/DnrI/RedD regulatory family.</text>
</comment>
<dbReference type="InterPro" id="IPR036388">
    <property type="entry name" value="WH-like_DNA-bd_sf"/>
</dbReference>
<evidence type="ECO:0000259" key="8">
    <source>
        <dbReference type="PROSITE" id="PS51755"/>
    </source>
</evidence>
<evidence type="ECO:0000256" key="4">
    <source>
        <dbReference type="ARBA" id="ARBA00023125"/>
    </source>
</evidence>
<dbReference type="SUPFAM" id="SSF48452">
    <property type="entry name" value="TPR-like"/>
    <property type="match status" value="3"/>
</dbReference>
<dbReference type="SMART" id="SM01043">
    <property type="entry name" value="BTAD"/>
    <property type="match status" value="1"/>
</dbReference>
<reference evidence="10" key="1">
    <citation type="journal article" date="2019" name="Int. J. Syst. Evol. Microbiol.">
        <title>The Global Catalogue of Microorganisms (GCM) 10K type strain sequencing project: providing services to taxonomists for standard genome sequencing and annotation.</title>
        <authorList>
            <consortium name="The Broad Institute Genomics Platform"/>
            <consortium name="The Broad Institute Genome Sequencing Center for Infectious Disease"/>
            <person name="Wu L."/>
            <person name="Ma J."/>
        </authorList>
    </citation>
    <scope>NUCLEOTIDE SEQUENCE [LARGE SCALE GENOMIC DNA]</scope>
    <source>
        <strain evidence="10">JCM 11445</strain>
    </source>
</reference>
<proteinExistence type="inferred from homology"/>
<evidence type="ECO:0000256" key="6">
    <source>
        <dbReference type="PROSITE-ProRule" id="PRU01091"/>
    </source>
</evidence>
<dbReference type="Gene3D" id="3.40.50.300">
    <property type="entry name" value="P-loop containing nucleotide triphosphate hydrolases"/>
    <property type="match status" value="1"/>
</dbReference>
<dbReference type="Pfam" id="PF00486">
    <property type="entry name" value="Trans_reg_C"/>
    <property type="match status" value="1"/>
</dbReference>
<evidence type="ECO:0000256" key="1">
    <source>
        <dbReference type="ARBA" id="ARBA00005820"/>
    </source>
</evidence>
<dbReference type="CDD" id="cd15831">
    <property type="entry name" value="BTAD"/>
    <property type="match status" value="1"/>
</dbReference>
<dbReference type="Gene3D" id="1.25.40.10">
    <property type="entry name" value="Tetratricopeptide repeat domain"/>
    <property type="match status" value="3"/>
</dbReference>
<dbReference type="PANTHER" id="PTHR35807:SF1">
    <property type="entry name" value="TRANSCRIPTIONAL REGULATOR REDD"/>
    <property type="match status" value="1"/>
</dbReference>
<sequence>MLPPGQPQEHAVLCALLLRQGKTATRDELVDAVWGEHSPPRAIAALRTYAFRLRKALGPGVLVSDAGGYAVRLPPQAIDLSECEALETGAKRARAEGDLPRAQNLLRRAAGLWSGEPLAGVPGPYAYTQRSRLAQWRLTLLEARVELDLELGLHTEVVSELTTLCAEDPLRERPRTLLMLALYRSGRRTEALGVYNDTRRLLADELGLDPSPELAQLHQRILRADPTLAAPQADPASGGTARPATPRPAQLPAALTDFTGRTTIMESIRERLLRSQGTVTAISALRGGGGVGKTTLAIHIGHAVREHYPDGQLYANLLGHSSRSAGPEAVLGAFLRALGWPPDTLPEGIHELAALYRSTLADRRVLVLLDNAHNAAQIRPLLPGTASCAVLITSRRRMTDLDGAHLVDLDVMDPQEAVALFTRIIGPKRAAAEPEACHETVVACGFLPLAIRITAARLAARPAWNVSLLTHKLADERRRLRELRAGDLAVEASFQLSYRQLEPRQSRAFRLLALADGPDISLTAAAAVLAADTDETEYLLESLVDTSLLESKEPGRYQYHDLVRLYARGCAEQEETAEEQKAALTRLLEFYLASAAHAYALRQPGDPIADYLQPTKIPGLSFPDQATALAWTFREAECLLACAAQAPEGDSVRSAADLLLITRDLCESGVNSHQYKAAAITVRDAARAARNPSAEGRACVHLSYLYWRENKFHEAEAEARRVARLTVLADDPVPAGNALTRVGIIDICKKQYKEAEESFLQARTAFQAANHITGVASALCNLSRTHLAMGRTDSAIELATQGVELHSSEGSSLRVGYGRYELGIALSAAERNTEALRELSQALEIFSENRQRLWMGSTHFRLAELQLAIGNPAEAAGNADKALELGLVNGQWGSSDVLRVLGQALDRLGQKERAHACWCKARTIHEQLGLDPGEAPSAPAPHHRAS</sequence>
<dbReference type="InterPro" id="IPR011990">
    <property type="entry name" value="TPR-like_helical_dom_sf"/>
</dbReference>
<dbReference type="InterPro" id="IPR051677">
    <property type="entry name" value="AfsR-DnrI-RedD_regulator"/>
</dbReference>
<dbReference type="Pfam" id="PF03704">
    <property type="entry name" value="BTAD"/>
    <property type="match status" value="1"/>
</dbReference>
<keyword evidence="10" id="KW-1185">Reference proteome</keyword>
<dbReference type="InterPro" id="IPR027417">
    <property type="entry name" value="P-loop_NTPase"/>
</dbReference>
<keyword evidence="3" id="KW-0805">Transcription regulation</keyword>